<comment type="caution">
    <text evidence="2">The sequence shown here is derived from an EMBL/GenBank/DDBJ whole genome shotgun (WGS) entry which is preliminary data.</text>
</comment>
<accession>M5TWD8</accession>
<protein>
    <submittedName>
        <fullName evidence="2">Uncharacterized protein</fullName>
    </submittedName>
</protein>
<feature type="compositionally biased region" description="Basic and acidic residues" evidence="1">
    <location>
        <begin position="35"/>
        <end position="48"/>
    </location>
</feature>
<evidence type="ECO:0000313" key="3">
    <source>
        <dbReference type="Proteomes" id="UP000011885"/>
    </source>
</evidence>
<evidence type="ECO:0000256" key="1">
    <source>
        <dbReference type="SAM" id="MobiDB-lite"/>
    </source>
</evidence>
<evidence type="ECO:0000313" key="2">
    <source>
        <dbReference type="EMBL" id="EMI53490.1"/>
    </source>
</evidence>
<sequence length="48" mass="5171">MLAIPAAGIGHAGFLNALAKPVDARARSSFCKIQPPRENRIENQKTPN</sequence>
<dbReference type="Proteomes" id="UP000011885">
    <property type="component" value="Unassembled WGS sequence"/>
</dbReference>
<feature type="region of interest" description="Disordered" evidence="1">
    <location>
        <begin position="29"/>
        <end position="48"/>
    </location>
</feature>
<gene>
    <name evidence="2" type="ORF">RSSM_05106</name>
</gene>
<organism evidence="2 3">
    <name type="scientific">Rhodopirellula sallentina SM41</name>
    <dbReference type="NCBI Taxonomy" id="1263870"/>
    <lineage>
        <taxon>Bacteria</taxon>
        <taxon>Pseudomonadati</taxon>
        <taxon>Planctomycetota</taxon>
        <taxon>Planctomycetia</taxon>
        <taxon>Pirellulales</taxon>
        <taxon>Pirellulaceae</taxon>
        <taxon>Rhodopirellula</taxon>
    </lineage>
</organism>
<name>M5TWD8_9BACT</name>
<dbReference type="EMBL" id="ANOH01000350">
    <property type="protein sequence ID" value="EMI53490.1"/>
    <property type="molecule type" value="Genomic_DNA"/>
</dbReference>
<dbReference type="AlphaFoldDB" id="M5TWD8"/>
<proteinExistence type="predicted"/>
<keyword evidence="3" id="KW-1185">Reference proteome</keyword>
<reference evidence="2 3" key="1">
    <citation type="journal article" date="2013" name="Mar. Genomics">
        <title>Expression of sulfatases in Rhodopirellula baltica and the diversity of sulfatases in the genus Rhodopirellula.</title>
        <authorList>
            <person name="Wegner C.E."/>
            <person name="Richter-Heitmann T."/>
            <person name="Klindworth A."/>
            <person name="Klockow C."/>
            <person name="Richter M."/>
            <person name="Achstetter T."/>
            <person name="Glockner F.O."/>
            <person name="Harder J."/>
        </authorList>
    </citation>
    <scope>NUCLEOTIDE SEQUENCE [LARGE SCALE GENOMIC DNA]</scope>
    <source>
        <strain evidence="2 3">SM41</strain>
    </source>
</reference>